<evidence type="ECO:0000313" key="2">
    <source>
        <dbReference type="Proteomes" id="UP000825933"/>
    </source>
</evidence>
<organism evidence="1 2">
    <name type="scientific">Methanobacterium spitsbergense</name>
    <dbReference type="NCBI Taxonomy" id="2874285"/>
    <lineage>
        <taxon>Archaea</taxon>
        <taxon>Methanobacteriati</taxon>
        <taxon>Methanobacteriota</taxon>
        <taxon>Methanomada group</taxon>
        <taxon>Methanobacteria</taxon>
        <taxon>Methanobacteriales</taxon>
        <taxon>Methanobacteriaceae</taxon>
        <taxon>Methanobacterium</taxon>
    </lineage>
</organism>
<dbReference type="RefSeq" id="WP_223792526.1">
    <property type="nucleotide sequence ID" value="NZ_JAIOUQ010000016.1"/>
</dbReference>
<comment type="caution">
    <text evidence="1">The sequence shown here is derived from an EMBL/GenBank/DDBJ whole genome shotgun (WGS) entry which is preliminary data.</text>
</comment>
<dbReference type="Proteomes" id="UP000825933">
    <property type="component" value="Unassembled WGS sequence"/>
</dbReference>
<proteinExistence type="predicted"/>
<sequence length="87" mass="10051">MARGKIIDDKNLCPKCLCPTIMLQTRKSNLWRCVNPLCKKSPEGGGYFGTDKRIPVERVNFLVDLIELDIPRKGEIEFKKEPKLYLK</sequence>
<name>A0A8T5USG6_9EURY</name>
<reference evidence="2" key="1">
    <citation type="journal article" date="2022" name="Microbiol. Resour. Announc.">
        <title>Draft Genome Sequence of a Methanogenic Archaeon from West Spitsbergen Permafrost.</title>
        <authorList>
            <person name="Trubitsyn V."/>
            <person name="Rivkina E."/>
            <person name="Shcherbakova V."/>
        </authorList>
    </citation>
    <scope>NUCLEOTIDE SEQUENCE [LARGE SCALE GENOMIC DNA]</scope>
    <source>
        <strain evidence="2">VT</strain>
    </source>
</reference>
<evidence type="ECO:0000313" key="1">
    <source>
        <dbReference type="EMBL" id="MBZ2166992.1"/>
    </source>
</evidence>
<accession>A0A8T5USG6</accession>
<dbReference type="AlphaFoldDB" id="A0A8T5USG6"/>
<dbReference type="EMBL" id="JAIOUQ010000016">
    <property type="protein sequence ID" value="MBZ2166992.1"/>
    <property type="molecule type" value="Genomic_DNA"/>
</dbReference>
<protein>
    <submittedName>
        <fullName evidence="1">Uncharacterized protein</fullName>
    </submittedName>
</protein>
<gene>
    <name evidence="1" type="ORF">K8N75_13185</name>
</gene>
<keyword evidence="2" id="KW-1185">Reference proteome</keyword>